<evidence type="ECO:0008006" key="3">
    <source>
        <dbReference type="Google" id="ProtNLM"/>
    </source>
</evidence>
<organism evidence="1 2">
    <name type="scientific">Lactuca sativa</name>
    <name type="common">Garden lettuce</name>
    <dbReference type="NCBI Taxonomy" id="4236"/>
    <lineage>
        <taxon>Eukaryota</taxon>
        <taxon>Viridiplantae</taxon>
        <taxon>Streptophyta</taxon>
        <taxon>Embryophyta</taxon>
        <taxon>Tracheophyta</taxon>
        <taxon>Spermatophyta</taxon>
        <taxon>Magnoliopsida</taxon>
        <taxon>eudicotyledons</taxon>
        <taxon>Gunneridae</taxon>
        <taxon>Pentapetalae</taxon>
        <taxon>asterids</taxon>
        <taxon>campanulids</taxon>
        <taxon>Asterales</taxon>
        <taxon>Asteraceae</taxon>
        <taxon>Cichorioideae</taxon>
        <taxon>Cichorieae</taxon>
        <taxon>Lactucinae</taxon>
        <taxon>Lactuca</taxon>
    </lineage>
</organism>
<accession>A0A9R1WBS6</accession>
<evidence type="ECO:0000313" key="2">
    <source>
        <dbReference type="Proteomes" id="UP000235145"/>
    </source>
</evidence>
<sequence length="233" mass="26117">MHGTSGSGGKSSGLEFWDVTVSLDKTIAAKDEGGLGVGSVKALNIPLLVQWWWRLHFDPYLILSRAISGIQKLNSRHELLKLGIPLSDVITKTGNENSEGRRCNVFADGMYSVQTLRKKIDELTLVDLQKMEWEKEVPNKSKNGQNSNCSGTLEKEVHLDSIAFRYCNHEEECVDHTLANCSFARVLIEWIFKWRGTVANQFNTMAGDLDFAAGWGNCPKKRRLLLVICYGVL</sequence>
<dbReference type="PANTHER" id="PTHR33116">
    <property type="entry name" value="REVERSE TRANSCRIPTASE ZINC-BINDING DOMAIN-CONTAINING PROTEIN-RELATED-RELATED"/>
    <property type="match status" value="1"/>
</dbReference>
<evidence type="ECO:0000313" key="1">
    <source>
        <dbReference type="EMBL" id="KAJ0219731.1"/>
    </source>
</evidence>
<keyword evidence="2" id="KW-1185">Reference proteome</keyword>
<dbReference type="PANTHER" id="PTHR33116:SF79">
    <property type="entry name" value="REVERSE TRANSCRIPTASE DOMAIN, ZINC FINGER, CCHC-TYPE-RELATED"/>
    <property type="match status" value="1"/>
</dbReference>
<dbReference type="EMBL" id="NBSK02000002">
    <property type="protein sequence ID" value="KAJ0219731.1"/>
    <property type="molecule type" value="Genomic_DNA"/>
</dbReference>
<proteinExistence type="predicted"/>
<comment type="caution">
    <text evidence="1">The sequence shown here is derived from an EMBL/GenBank/DDBJ whole genome shotgun (WGS) entry which is preliminary data.</text>
</comment>
<dbReference type="Proteomes" id="UP000235145">
    <property type="component" value="Unassembled WGS sequence"/>
</dbReference>
<dbReference type="AlphaFoldDB" id="A0A9R1WBS6"/>
<gene>
    <name evidence="1" type="ORF">LSAT_V11C200053710</name>
</gene>
<name>A0A9R1WBS6_LACSA</name>
<reference evidence="1 2" key="1">
    <citation type="journal article" date="2017" name="Nat. Commun.">
        <title>Genome assembly with in vitro proximity ligation data and whole-genome triplication in lettuce.</title>
        <authorList>
            <person name="Reyes-Chin-Wo S."/>
            <person name="Wang Z."/>
            <person name="Yang X."/>
            <person name="Kozik A."/>
            <person name="Arikit S."/>
            <person name="Song C."/>
            <person name="Xia L."/>
            <person name="Froenicke L."/>
            <person name="Lavelle D.O."/>
            <person name="Truco M.J."/>
            <person name="Xia R."/>
            <person name="Zhu S."/>
            <person name="Xu C."/>
            <person name="Xu H."/>
            <person name="Xu X."/>
            <person name="Cox K."/>
            <person name="Korf I."/>
            <person name="Meyers B.C."/>
            <person name="Michelmore R.W."/>
        </authorList>
    </citation>
    <scope>NUCLEOTIDE SEQUENCE [LARGE SCALE GENOMIC DNA]</scope>
    <source>
        <strain evidence="2">cv. Salinas</strain>
        <tissue evidence="1">Seedlings</tissue>
    </source>
</reference>
<protein>
    <recommendedName>
        <fullName evidence="3">Reverse transcriptase zinc-binding domain-containing protein</fullName>
    </recommendedName>
</protein>